<comment type="caution">
    <text evidence="2">The sequence shown here is derived from an EMBL/GenBank/DDBJ whole genome shotgun (WGS) entry which is preliminary data.</text>
</comment>
<name>A0AA41QBQ0_9ACTN</name>
<dbReference type="InterPro" id="IPR044855">
    <property type="entry name" value="CoA-Trfase_III_dom3_sf"/>
</dbReference>
<evidence type="ECO:0000256" key="1">
    <source>
        <dbReference type="ARBA" id="ARBA00022679"/>
    </source>
</evidence>
<dbReference type="Gene3D" id="3.40.50.10540">
    <property type="entry name" value="Crotonobetainyl-coa:carnitine coa-transferase, domain 1"/>
    <property type="match status" value="1"/>
</dbReference>
<sequence>MSHTGPLHGIRILDLSIAATGPYAVALLADQGADVIKVERPGIGDIARWVGVAVGGTSALFASCNRGKRSIVVDVHTEEGREIVRALAATCDVVVQNFRPGVLDRLGLGYDDLSAGRDDLVYVSLSGFGPEGPYAGKSAYDPVIQAYAGLAVNQADVPAPGEPEVPVFLRQSAADKITALTASQAVTAALFARERGAGGQHVVLSMLDAVASFLWVDATGNEVLLDSDGTQNSSFNKTLKPIRFKDGWAVVAPTSDADFAGMCRAFGVDGHEDPRVATIGERMKNRELTSEFVQRCYTAALSMEVGDAMARLEAQRVPCGRVLSPAELPDDPHAVAVGMFEEAVHAKAGRIRLPRHPAQFAGTPAALGAPSPWLGEHTDEILAEAGFADRTEALRAAGVVA</sequence>
<dbReference type="Proteomes" id="UP001165378">
    <property type="component" value="Unassembled WGS sequence"/>
</dbReference>
<protein>
    <submittedName>
        <fullName evidence="2">CoA transferase</fullName>
    </submittedName>
</protein>
<organism evidence="2 3">
    <name type="scientific">Yinghuangia soli</name>
    <dbReference type="NCBI Taxonomy" id="2908204"/>
    <lineage>
        <taxon>Bacteria</taxon>
        <taxon>Bacillati</taxon>
        <taxon>Actinomycetota</taxon>
        <taxon>Actinomycetes</taxon>
        <taxon>Kitasatosporales</taxon>
        <taxon>Streptomycetaceae</taxon>
        <taxon>Yinghuangia</taxon>
    </lineage>
</organism>
<dbReference type="EMBL" id="JAKFHA010000062">
    <property type="protein sequence ID" value="MCF2533847.1"/>
    <property type="molecule type" value="Genomic_DNA"/>
</dbReference>
<dbReference type="RefSeq" id="WP_235058610.1">
    <property type="nucleotide sequence ID" value="NZ_JAKFHA010000062.1"/>
</dbReference>
<gene>
    <name evidence="2" type="ORF">LZ495_42435</name>
</gene>
<keyword evidence="3" id="KW-1185">Reference proteome</keyword>
<evidence type="ECO:0000313" key="2">
    <source>
        <dbReference type="EMBL" id="MCF2533847.1"/>
    </source>
</evidence>
<dbReference type="Pfam" id="PF02515">
    <property type="entry name" value="CoA_transf_3"/>
    <property type="match status" value="1"/>
</dbReference>
<dbReference type="PANTHER" id="PTHR48207:SF3">
    <property type="entry name" value="SUCCINATE--HYDROXYMETHYLGLUTARATE COA-TRANSFERASE"/>
    <property type="match status" value="1"/>
</dbReference>
<evidence type="ECO:0000313" key="3">
    <source>
        <dbReference type="Proteomes" id="UP001165378"/>
    </source>
</evidence>
<dbReference type="GO" id="GO:0008410">
    <property type="term" value="F:CoA-transferase activity"/>
    <property type="evidence" value="ECO:0007669"/>
    <property type="project" value="TreeGrafter"/>
</dbReference>
<proteinExistence type="predicted"/>
<dbReference type="InterPro" id="IPR003673">
    <property type="entry name" value="CoA-Trfase_fam_III"/>
</dbReference>
<keyword evidence="1 2" id="KW-0808">Transferase</keyword>
<dbReference type="InterPro" id="IPR050483">
    <property type="entry name" value="CoA-transferase_III_domain"/>
</dbReference>
<dbReference type="InterPro" id="IPR023606">
    <property type="entry name" value="CoA-Trfase_III_dom_1_sf"/>
</dbReference>
<dbReference type="AlphaFoldDB" id="A0AA41QBQ0"/>
<dbReference type="PANTHER" id="PTHR48207">
    <property type="entry name" value="SUCCINATE--HYDROXYMETHYLGLUTARATE COA-TRANSFERASE"/>
    <property type="match status" value="1"/>
</dbReference>
<dbReference type="Gene3D" id="3.30.1540.10">
    <property type="entry name" value="formyl-coa transferase, domain 3"/>
    <property type="match status" value="1"/>
</dbReference>
<dbReference type="SUPFAM" id="SSF89796">
    <property type="entry name" value="CoA-transferase family III (CaiB/BaiF)"/>
    <property type="match status" value="1"/>
</dbReference>
<accession>A0AA41QBQ0</accession>
<reference evidence="2" key="1">
    <citation type="submission" date="2022-01" db="EMBL/GenBank/DDBJ databases">
        <title>Genome-Based Taxonomic Classification of the Phylum Actinobacteria.</title>
        <authorList>
            <person name="Gao Y."/>
        </authorList>
    </citation>
    <scope>NUCLEOTIDE SEQUENCE</scope>
    <source>
        <strain evidence="2">KLBMP 8922</strain>
    </source>
</reference>